<feature type="domain" description="Guanylate kinase-like" evidence="6">
    <location>
        <begin position="393"/>
        <end position="584"/>
    </location>
</feature>
<dbReference type="AlphaFoldDB" id="A0A9D4DFN1"/>
<evidence type="ECO:0000256" key="4">
    <source>
        <dbReference type="SAM" id="MobiDB-lite"/>
    </source>
</evidence>
<dbReference type="InterPro" id="IPR001478">
    <property type="entry name" value="PDZ"/>
</dbReference>
<dbReference type="SUPFAM" id="SSF50156">
    <property type="entry name" value="PDZ domain-like"/>
    <property type="match status" value="1"/>
</dbReference>
<dbReference type="PROSITE" id="PS50052">
    <property type="entry name" value="GUANYLATE_KINASE_2"/>
    <property type="match status" value="1"/>
</dbReference>
<dbReference type="EMBL" id="JAIWYP010000010">
    <property type="protein sequence ID" value="KAH3748021.1"/>
    <property type="molecule type" value="Genomic_DNA"/>
</dbReference>
<evidence type="ECO:0000259" key="5">
    <source>
        <dbReference type="PROSITE" id="PS50002"/>
    </source>
</evidence>
<feature type="region of interest" description="Disordered" evidence="4">
    <location>
        <begin position="122"/>
        <end position="151"/>
    </location>
</feature>
<dbReference type="Pfam" id="PF00625">
    <property type="entry name" value="Guanylate_kin"/>
    <property type="match status" value="1"/>
</dbReference>
<dbReference type="SMART" id="SM00326">
    <property type="entry name" value="SH3"/>
    <property type="match status" value="1"/>
</dbReference>
<protein>
    <recommendedName>
        <fullName evidence="11">MAGUK p55 subfamily member 7</fullName>
    </recommendedName>
</protein>
<dbReference type="InterPro" id="IPR036034">
    <property type="entry name" value="PDZ_sf"/>
</dbReference>
<sequence length="599" mass="68412">MPVTLSLKTAQYIDQDAQKIVSGLPVLHGEYGVPGEHIAFLRKFFRAHDTQTIMKLYRKLYMVECRRVSPLTRAVVGIAATVYRNIRSCGDNPLVCELLQLLAKPNMQALLYSHDKIASRDFTPQLHPEGGSDARDEPLTPGENGTEDGTGHVRVIQLIKDREPLGATLQYNDESGTVQIARVLMGGAADRSGILHVGDEILEVAGQSVRDKTPDQIATELTKMSGAISMKILSGTHRLITLRESKMRVRAFFDYNPIYDVLNPCPEAGLTFCRGDVLHIVSQEDPWWWQARREGERTGRTGLIPARQLQERNEIIRRYHSDDDVTTCSSRSPRGTSPCRFSPRIPRTRRVRRKMYQSQHSGGTPDLLRREYDVEDIPTYEEVDLYQPNADVFRPVVLIGPPGVGRHELKRRLLSHDPDLFEEVVPYTSRRKKTHEQDSREYHFVPREEMERGIINHRFVEYGEFKGNLYGTSYASIRSVISRGKICLLCPHTQALKLLRSPEIKPFIVYVKPPPIEVLCITRKQMRAMKTLEGGATRLITDEDFTDMLTIGSRIEDKYAHLFDAVVINDDIVKATKQLLIVIHELQRRPQWVPLHWLR</sequence>
<dbReference type="OrthoDB" id="439127at2759"/>
<keyword evidence="10" id="KW-1185">Reference proteome</keyword>
<dbReference type="SUPFAM" id="SSF101288">
    <property type="entry name" value="L27 domain"/>
    <property type="match status" value="1"/>
</dbReference>
<dbReference type="InterPro" id="IPR027417">
    <property type="entry name" value="P-loop_NTPase"/>
</dbReference>
<dbReference type="Gene3D" id="3.40.50.300">
    <property type="entry name" value="P-loop containing nucleotide triphosphate hydrolases"/>
    <property type="match status" value="1"/>
</dbReference>
<dbReference type="SMART" id="SM00072">
    <property type="entry name" value="GuKc"/>
    <property type="match status" value="1"/>
</dbReference>
<evidence type="ECO:0000313" key="10">
    <source>
        <dbReference type="Proteomes" id="UP000828390"/>
    </source>
</evidence>
<dbReference type="InterPro" id="IPR050716">
    <property type="entry name" value="MAGUK"/>
</dbReference>
<feature type="region of interest" description="Disordered" evidence="4">
    <location>
        <begin position="324"/>
        <end position="343"/>
    </location>
</feature>
<evidence type="ECO:0000259" key="7">
    <source>
        <dbReference type="PROSITE" id="PS50106"/>
    </source>
</evidence>
<evidence type="ECO:0008006" key="11">
    <source>
        <dbReference type="Google" id="ProtNLM"/>
    </source>
</evidence>
<comment type="similarity">
    <text evidence="1">Belongs to the MAGUK family.</text>
</comment>
<dbReference type="InterPro" id="IPR008144">
    <property type="entry name" value="Guanylate_kin-like_dom"/>
</dbReference>
<name>A0A9D4DFN1_DREPO</name>
<dbReference type="Gene3D" id="2.30.42.10">
    <property type="match status" value="1"/>
</dbReference>
<dbReference type="Gene3D" id="1.10.287.650">
    <property type="entry name" value="L27 domain"/>
    <property type="match status" value="1"/>
</dbReference>
<dbReference type="Gene3D" id="2.30.30.40">
    <property type="entry name" value="SH3 Domains"/>
    <property type="match status" value="1"/>
</dbReference>
<dbReference type="InterPro" id="IPR001452">
    <property type="entry name" value="SH3_domain"/>
</dbReference>
<dbReference type="Pfam" id="PF00595">
    <property type="entry name" value="PDZ"/>
    <property type="match status" value="1"/>
</dbReference>
<dbReference type="Proteomes" id="UP000828390">
    <property type="component" value="Unassembled WGS sequence"/>
</dbReference>
<evidence type="ECO:0000256" key="3">
    <source>
        <dbReference type="PROSITE-ProRule" id="PRU00192"/>
    </source>
</evidence>
<dbReference type="Pfam" id="PF02828">
    <property type="entry name" value="L27"/>
    <property type="match status" value="1"/>
</dbReference>
<dbReference type="PROSITE" id="PS51022">
    <property type="entry name" value="L27"/>
    <property type="match status" value="1"/>
</dbReference>
<evidence type="ECO:0000313" key="9">
    <source>
        <dbReference type="EMBL" id="KAH3748021.1"/>
    </source>
</evidence>
<evidence type="ECO:0000259" key="6">
    <source>
        <dbReference type="PROSITE" id="PS50052"/>
    </source>
</evidence>
<organism evidence="9 10">
    <name type="scientific">Dreissena polymorpha</name>
    <name type="common">Zebra mussel</name>
    <name type="synonym">Mytilus polymorpha</name>
    <dbReference type="NCBI Taxonomy" id="45954"/>
    <lineage>
        <taxon>Eukaryota</taxon>
        <taxon>Metazoa</taxon>
        <taxon>Spiralia</taxon>
        <taxon>Lophotrochozoa</taxon>
        <taxon>Mollusca</taxon>
        <taxon>Bivalvia</taxon>
        <taxon>Autobranchia</taxon>
        <taxon>Heteroconchia</taxon>
        <taxon>Euheterodonta</taxon>
        <taxon>Imparidentia</taxon>
        <taxon>Neoheterodontei</taxon>
        <taxon>Myida</taxon>
        <taxon>Dreissenoidea</taxon>
        <taxon>Dreissenidae</taxon>
        <taxon>Dreissena</taxon>
    </lineage>
</organism>
<dbReference type="InterPro" id="IPR004172">
    <property type="entry name" value="L27_dom"/>
</dbReference>
<accession>A0A9D4DFN1</accession>
<dbReference type="PANTHER" id="PTHR23122">
    <property type="entry name" value="MEMBRANE-ASSOCIATED GUANYLATE KINASE MAGUK"/>
    <property type="match status" value="1"/>
</dbReference>
<feature type="domain" description="PDZ" evidence="7">
    <location>
        <begin position="155"/>
        <end position="236"/>
    </location>
</feature>
<feature type="domain" description="SH3" evidence="5">
    <location>
        <begin position="244"/>
        <end position="314"/>
    </location>
</feature>
<dbReference type="SUPFAM" id="SSF52540">
    <property type="entry name" value="P-loop containing nucleoside triphosphate hydrolases"/>
    <property type="match status" value="1"/>
</dbReference>
<feature type="compositionally biased region" description="Polar residues" evidence="4">
    <location>
        <begin position="326"/>
        <end position="335"/>
    </location>
</feature>
<evidence type="ECO:0000256" key="1">
    <source>
        <dbReference type="ARBA" id="ARBA00007014"/>
    </source>
</evidence>
<evidence type="ECO:0000256" key="2">
    <source>
        <dbReference type="ARBA" id="ARBA00022443"/>
    </source>
</evidence>
<evidence type="ECO:0000259" key="8">
    <source>
        <dbReference type="PROSITE" id="PS51022"/>
    </source>
</evidence>
<dbReference type="SMART" id="SM00569">
    <property type="entry name" value="L27"/>
    <property type="match status" value="2"/>
</dbReference>
<keyword evidence="2 3" id="KW-0728">SH3 domain</keyword>
<dbReference type="InterPro" id="IPR014775">
    <property type="entry name" value="L27_C"/>
</dbReference>
<reference evidence="9" key="2">
    <citation type="submission" date="2020-11" db="EMBL/GenBank/DDBJ databases">
        <authorList>
            <person name="McCartney M.A."/>
            <person name="Auch B."/>
            <person name="Kono T."/>
            <person name="Mallez S."/>
            <person name="Becker A."/>
            <person name="Gohl D.M."/>
            <person name="Silverstein K.A.T."/>
            <person name="Koren S."/>
            <person name="Bechman K.B."/>
            <person name="Herman A."/>
            <person name="Abrahante J.E."/>
            <person name="Garbe J."/>
        </authorList>
    </citation>
    <scope>NUCLEOTIDE SEQUENCE</scope>
    <source>
        <strain evidence="9">Duluth1</strain>
        <tissue evidence="9">Whole animal</tissue>
    </source>
</reference>
<proteinExistence type="inferred from homology"/>
<dbReference type="PROSITE" id="PS50002">
    <property type="entry name" value="SH3"/>
    <property type="match status" value="1"/>
</dbReference>
<comment type="caution">
    <text evidence="9">The sequence shown here is derived from an EMBL/GenBank/DDBJ whole genome shotgun (WGS) entry which is preliminary data.</text>
</comment>
<reference evidence="9" key="1">
    <citation type="journal article" date="2019" name="bioRxiv">
        <title>The Genome of the Zebra Mussel, Dreissena polymorpha: A Resource for Invasive Species Research.</title>
        <authorList>
            <person name="McCartney M.A."/>
            <person name="Auch B."/>
            <person name="Kono T."/>
            <person name="Mallez S."/>
            <person name="Zhang Y."/>
            <person name="Obille A."/>
            <person name="Becker A."/>
            <person name="Abrahante J.E."/>
            <person name="Garbe J."/>
            <person name="Badalamenti J.P."/>
            <person name="Herman A."/>
            <person name="Mangelson H."/>
            <person name="Liachko I."/>
            <person name="Sullivan S."/>
            <person name="Sone E.D."/>
            <person name="Koren S."/>
            <person name="Silverstein K.A.T."/>
            <person name="Beckman K.B."/>
            <person name="Gohl D.M."/>
        </authorList>
    </citation>
    <scope>NUCLEOTIDE SEQUENCE</scope>
    <source>
        <strain evidence="9">Duluth1</strain>
        <tissue evidence="9">Whole animal</tissue>
    </source>
</reference>
<dbReference type="InterPro" id="IPR008145">
    <property type="entry name" value="GK/Ca_channel_bsu"/>
</dbReference>
<dbReference type="Pfam" id="PF07653">
    <property type="entry name" value="SH3_2"/>
    <property type="match status" value="1"/>
</dbReference>
<dbReference type="InterPro" id="IPR036028">
    <property type="entry name" value="SH3-like_dom_sf"/>
</dbReference>
<dbReference type="SUPFAM" id="SSF50044">
    <property type="entry name" value="SH3-domain"/>
    <property type="match status" value="1"/>
</dbReference>
<dbReference type="InterPro" id="IPR036892">
    <property type="entry name" value="L27_dom_sf"/>
</dbReference>
<dbReference type="PROSITE" id="PS50106">
    <property type="entry name" value="PDZ"/>
    <property type="match status" value="1"/>
</dbReference>
<dbReference type="CDD" id="cd11862">
    <property type="entry name" value="SH3_MPP"/>
    <property type="match status" value="1"/>
</dbReference>
<feature type="domain" description="L27" evidence="8">
    <location>
        <begin position="71"/>
        <end position="125"/>
    </location>
</feature>
<dbReference type="SMART" id="SM00228">
    <property type="entry name" value="PDZ"/>
    <property type="match status" value="1"/>
</dbReference>
<dbReference type="CDD" id="cd00071">
    <property type="entry name" value="GMPK"/>
    <property type="match status" value="1"/>
</dbReference>
<gene>
    <name evidence="9" type="ORF">DPMN_182458</name>
</gene>